<name>A0A915C4G1_PARUN</name>
<dbReference type="AlphaFoldDB" id="A0A915C4G1"/>
<organism evidence="1 2">
    <name type="scientific">Parascaris univalens</name>
    <name type="common">Nematode worm</name>
    <dbReference type="NCBI Taxonomy" id="6257"/>
    <lineage>
        <taxon>Eukaryota</taxon>
        <taxon>Metazoa</taxon>
        <taxon>Ecdysozoa</taxon>
        <taxon>Nematoda</taxon>
        <taxon>Chromadorea</taxon>
        <taxon>Rhabditida</taxon>
        <taxon>Spirurina</taxon>
        <taxon>Ascaridomorpha</taxon>
        <taxon>Ascaridoidea</taxon>
        <taxon>Ascarididae</taxon>
        <taxon>Parascaris</taxon>
    </lineage>
</organism>
<proteinExistence type="predicted"/>
<evidence type="ECO:0000313" key="2">
    <source>
        <dbReference type="WBParaSite" id="PgR082_g015_t05"/>
    </source>
</evidence>
<reference evidence="2" key="1">
    <citation type="submission" date="2022-11" db="UniProtKB">
        <authorList>
            <consortium name="WormBaseParasite"/>
        </authorList>
    </citation>
    <scope>IDENTIFICATION</scope>
</reference>
<evidence type="ECO:0000313" key="1">
    <source>
        <dbReference type="Proteomes" id="UP000887569"/>
    </source>
</evidence>
<protein>
    <submittedName>
        <fullName evidence="2">Uncharacterized protein</fullName>
    </submittedName>
</protein>
<sequence length="38" mass="4212">MHHLVASLVYGMDLCVIIGPKGRIYMRSSSFSTRKGSL</sequence>
<keyword evidence="1" id="KW-1185">Reference proteome</keyword>
<dbReference type="Proteomes" id="UP000887569">
    <property type="component" value="Unplaced"/>
</dbReference>
<accession>A0A915C4G1</accession>
<dbReference type="WBParaSite" id="PgR082_g015_t05">
    <property type="protein sequence ID" value="PgR082_g015_t05"/>
    <property type="gene ID" value="PgR082_g015"/>
</dbReference>